<dbReference type="PANTHER" id="PTHR48043">
    <property type="entry name" value="EG:EG0003.4 PROTEIN-RELATED"/>
    <property type="match status" value="1"/>
</dbReference>
<dbReference type="Gene3D" id="3.40.50.2000">
    <property type="entry name" value="Glycogen Phosphorylase B"/>
    <property type="match status" value="1"/>
</dbReference>
<evidence type="ECO:0000256" key="7">
    <source>
        <dbReference type="ARBA" id="ARBA00022989"/>
    </source>
</evidence>
<comment type="similarity">
    <text evidence="2 11">Belongs to the UDP-glycosyltransferase family.</text>
</comment>
<dbReference type="SUPFAM" id="SSF53756">
    <property type="entry name" value="UDP-Glycosyltransferase/glycogen phosphorylase"/>
    <property type="match status" value="1"/>
</dbReference>
<evidence type="ECO:0000256" key="12">
    <source>
        <dbReference type="RuleBase" id="RU362059"/>
    </source>
</evidence>
<evidence type="ECO:0000256" key="1">
    <source>
        <dbReference type="ARBA" id="ARBA00004240"/>
    </source>
</evidence>
<dbReference type="PANTHER" id="PTHR48043:SF145">
    <property type="entry name" value="FI06409P-RELATED"/>
    <property type="match status" value="1"/>
</dbReference>
<dbReference type="EMBL" id="GEDC01014521">
    <property type="protein sequence ID" value="JAS22777.1"/>
    <property type="molecule type" value="Transcribed_RNA"/>
</dbReference>
<evidence type="ECO:0000256" key="4">
    <source>
        <dbReference type="ARBA" id="ARBA00022679"/>
    </source>
</evidence>
<evidence type="ECO:0000256" key="10">
    <source>
        <dbReference type="ARBA" id="ARBA00046288"/>
    </source>
</evidence>
<evidence type="ECO:0000256" key="3">
    <source>
        <dbReference type="ARBA" id="ARBA00022676"/>
    </source>
</evidence>
<gene>
    <name evidence="13" type="ORF">g.39936</name>
</gene>
<comment type="subcellular location">
    <subcellularLocation>
        <location evidence="10">Endomembrane system</location>
        <topology evidence="10">Single-pass type I membrane protein</topology>
    </subcellularLocation>
    <subcellularLocation>
        <location evidence="1">Endoplasmic reticulum</location>
    </subcellularLocation>
    <subcellularLocation>
        <location evidence="12">Membrane</location>
        <topology evidence="12">Single-pass membrane protein</topology>
    </subcellularLocation>
</comment>
<dbReference type="InterPro" id="IPR035595">
    <property type="entry name" value="UDP_glycos_trans_CS"/>
</dbReference>
<accession>A0A1B6DAQ2</accession>
<reference evidence="13" key="1">
    <citation type="submission" date="2015-12" db="EMBL/GenBank/DDBJ databases">
        <title>De novo transcriptome assembly of four potential Pierce s Disease insect vectors from Arizona vineyards.</title>
        <authorList>
            <person name="Tassone E.E."/>
        </authorList>
    </citation>
    <scope>NUCLEOTIDE SEQUENCE</scope>
</reference>
<evidence type="ECO:0000256" key="6">
    <source>
        <dbReference type="ARBA" id="ARBA00022824"/>
    </source>
</evidence>
<feature type="non-terminal residue" evidence="13">
    <location>
        <position position="1"/>
    </location>
</feature>
<keyword evidence="8 12" id="KW-0472">Membrane</keyword>
<feature type="chain" id="PRO_5008447161" description="UDP-glucuronosyltransferase" evidence="12">
    <location>
        <begin position="21"/>
        <end position="511"/>
    </location>
</feature>
<proteinExistence type="inferred from homology"/>
<keyword evidence="9" id="KW-0325">Glycoprotein</keyword>
<keyword evidence="4 11" id="KW-0808">Transferase</keyword>
<comment type="catalytic activity">
    <reaction evidence="12">
        <text>glucuronate acceptor + UDP-alpha-D-glucuronate = acceptor beta-D-glucuronoside + UDP + H(+)</text>
        <dbReference type="Rhea" id="RHEA:21032"/>
        <dbReference type="ChEBI" id="CHEBI:15378"/>
        <dbReference type="ChEBI" id="CHEBI:58052"/>
        <dbReference type="ChEBI" id="CHEBI:58223"/>
        <dbReference type="ChEBI" id="CHEBI:132367"/>
        <dbReference type="ChEBI" id="CHEBI:132368"/>
        <dbReference type="EC" id="2.4.1.17"/>
    </reaction>
</comment>
<dbReference type="InterPro" id="IPR050271">
    <property type="entry name" value="UDP-glycosyltransferase"/>
</dbReference>
<organism evidence="13">
    <name type="scientific">Clastoptera arizonana</name>
    <name type="common">Arizona spittle bug</name>
    <dbReference type="NCBI Taxonomy" id="38151"/>
    <lineage>
        <taxon>Eukaryota</taxon>
        <taxon>Metazoa</taxon>
        <taxon>Ecdysozoa</taxon>
        <taxon>Arthropoda</taxon>
        <taxon>Hexapoda</taxon>
        <taxon>Insecta</taxon>
        <taxon>Pterygota</taxon>
        <taxon>Neoptera</taxon>
        <taxon>Paraneoptera</taxon>
        <taxon>Hemiptera</taxon>
        <taxon>Auchenorrhyncha</taxon>
        <taxon>Cercopoidea</taxon>
        <taxon>Clastopteridae</taxon>
        <taxon>Clastoptera</taxon>
    </lineage>
</organism>
<keyword evidence="7 12" id="KW-1133">Transmembrane helix</keyword>
<feature type="transmembrane region" description="Helical" evidence="12">
    <location>
        <begin position="468"/>
        <end position="499"/>
    </location>
</feature>
<evidence type="ECO:0000256" key="8">
    <source>
        <dbReference type="ARBA" id="ARBA00023136"/>
    </source>
</evidence>
<dbReference type="Pfam" id="PF00201">
    <property type="entry name" value="UDPGT"/>
    <property type="match status" value="1"/>
</dbReference>
<dbReference type="FunFam" id="3.40.50.2000:FF:000050">
    <property type="entry name" value="UDP-glucuronosyltransferase"/>
    <property type="match status" value="1"/>
</dbReference>
<evidence type="ECO:0000313" key="13">
    <source>
        <dbReference type="EMBL" id="JAS22777.1"/>
    </source>
</evidence>
<dbReference type="AlphaFoldDB" id="A0A1B6DAQ2"/>
<name>A0A1B6DAQ2_9HEMI</name>
<keyword evidence="5 12" id="KW-0812">Transmembrane</keyword>
<keyword evidence="6" id="KW-0256">Endoplasmic reticulum</keyword>
<dbReference type="CDD" id="cd03784">
    <property type="entry name" value="GT1_Gtf-like"/>
    <property type="match status" value="1"/>
</dbReference>
<evidence type="ECO:0000256" key="11">
    <source>
        <dbReference type="RuleBase" id="RU003718"/>
    </source>
</evidence>
<dbReference type="GO" id="GO:0016020">
    <property type="term" value="C:membrane"/>
    <property type="evidence" value="ECO:0007669"/>
    <property type="project" value="UniProtKB-SubCell"/>
</dbReference>
<dbReference type="PROSITE" id="PS00375">
    <property type="entry name" value="UDPGT"/>
    <property type="match status" value="1"/>
</dbReference>
<keyword evidence="12" id="KW-0732">Signal</keyword>
<sequence>VNCLEMRLVCLVFLLGYAECDRILAVLPYAGKSHFYTFEPVLTELAKRGHHLTVVSHFPKEFTQVNYTDIKLTGKTIQDIMIPLRDFVHLEMSVKYMLDTFSNIERDFENIYRNREFQSLMNSKFDLVITQLFLSDMFMPLADKFRTPLVMMTSSEVPTYGVTRLGLPDNPSYIPHFLNNYLSKIPMNFMDRFWNTIDVIHTKLAYSYLFTSFDEEVSKRYLGDVASVSEMINRASLVLANTHFSVNVVRPLPPQVVEIGGIHIKPTKPLPQDIKKFLDESEHGVVYFSLGSIANGSSMSDSSRKAFCNVFSKLPQRVLWKWEVDDMPEKPANVMLVKWAPQRDVLAHPNVKLFISHGGLLGTMEAVHCGVPILGIPLFGDQRHNILQLQSVGFALKVDLANINEEVVSSAVNVMLNDPKYQNKAKELSRIFRDRPLSPLDTAVYWTEYVMKHKGAHHLRSAAVGMPWYQYFLLDVIGVLLLGIVSVIGLIIYTVKLVCSQLFTKTKMKVH</sequence>
<dbReference type="InterPro" id="IPR002213">
    <property type="entry name" value="UDP_glucos_trans"/>
</dbReference>
<evidence type="ECO:0000256" key="9">
    <source>
        <dbReference type="ARBA" id="ARBA00023180"/>
    </source>
</evidence>
<dbReference type="GO" id="GO:0015020">
    <property type="term" value="F:glucuronosyltransferase activity"/>
    <property type="evidence" value="ECO:0007669"/>
    <property type="project" value="UniProtKB-EC"/>
</dbReference>
<dbReference type="EC" id="2.4.1.17" evidence="12"/>
<feature type="signal peptide" evidence="12">
    <location>
        <begin position="1"/>
        <end position="20"/>
    </location>
</feature>
<dbReference type="GO" id="GO:0005783">
    <property type="term" value="C:endoplasmic reticulum"/>
    <property type="evidence" value="ECO:0007669"/>
    <property type="project" value="UniProtKB-SubCell"/>
</dbReference>
<evidence type="ECO:0000256" key="2">
    <source>
        <dbReference type="ARBA" id="ARBA00009995"/>
    </source>
</evidence>
<keyword evidence="3 11" id="KW-0328">Glycosyltransferase</keyword>
<evidence type="ECO:0000256" key="5">
    <source>
        <dbReference type="ARBA" id="ARBA00022692"/>
    </source>
</evidence>
<protein>
    <recommendedName>
        <fullName evidence="12">UDP-glucuronosyltransferase</fullName>
        <ecNumber evidence="12">2.4.1.17</ecNumber>
    </recommendedName>
</protein>